<dbReference type="PANTHER" id="PTHR34075">
    <property type="entry name" value="BLR3430 PROTEIN"/>
    <property type="match status" value="1"/>
</dbReference>
<dbReference type="InterPro" id="IPR012340">
    <property type="entry name" value="NA-bd_OB-fold"/>
</dbReference>
<dbReference type="PANTHER" id="PTHR34075:SF5">
    <property type="entry name" value="BLR3430 PROTEIN"/>
    <property type="match status" value="1"/>
</dbReference>
<gene>
    <name evidence="3" type="ORF">SAMN05660686_01125</name>
</gene>
<dbReference type="OrthoDB" id="3182121at2"/>
<sequence length="132" mass="14158">MPDAKPAPGGPDATYFAYLEAGDWRIQRCASCNTHIFQPRVMCPSCDGEDLDWVAPSGKGTVHSTTVIRRRPESGGDYNVCLVDLDEGVRMMSRVEGMEPTEVAIGMPVAARLAKQDGQTVVVFDPAEGASA</sequence>
<evidence type="ECO:0000259" key="1">
    <source>
        <dbReference type="Pfam" id="PF01796"/>
    </source>
</evidence>
<feature type="domain" description="ChsH2 rubredoxin-like zinc ribbon" evidence="2">
    <location>
        <begin position="19"/>
        <end position="52"/>
    </location>
</feature>
<protein>
    <recommendedName>
        <fullName evidence="5">DNA-binding protein</fullName>
    </recommendedName>
</protein>
<evidence type="ECO:0000313" key="3">
    <source>
        <dbReference type="EMBL" id="SDF39034.1"/>
    </source>
</evidence>
<dbReference type="Pfam" id="PF12172">
    <property type="entry name" value="zf-ChsH2"/>
    <property type="match status" value="1"/>
</dbReference>
<dbReference type="AlphaFoldDB" id="A0A8G2BFU2"/>
<keyword evidence="4" id="KW-1185">Reference proteome</keyword>
<dbReference type="InterPro" id="IPR052513">
    <property type="entry name" value="Thioester_dehydratase-like"/>
</dbReference>
<accession>A0A8G2BFU2</accession>
<evidence type="ECO:0000313" key="4">
    <source>
        <dbReference type="Proteomes" id="UP000198615"/>
    </source>
</evidence>
<dbReference type="EMBL" id="FNBW01000003">
    <property type="protein sequence ID" value="SDF39034.1"/>
    <property type="molecule type" value="Genomic_DNA"/>
</dbReference>
<dbReference type="Pfam" id="PF01796">
    <property type="entry name" value="OB_ChsH2_C"/>
    <property type="match status" value="1"/>
</dbReference>
<dbReference type="InterPro" id="IPR022002">
    <property type="entry name" value="ChsH2_Znr"/>
</dbReference>
<dbReference type="InterPro" id="IPR002878">
    <property type="entry name" value="ChsH2_C"/>
</dbReference>
<comment type="caution">
    <text evidence="3">The sequence shown here is derived from an EMBL/GenBank/DDBJ whole genome shotgun (WGS) entry which is preliminary data.</text>
</comment>
<evidence type="ECO:0008006" key="5">
    <source>
        <dbReference type="Google" id="ProtNLM"/>
    </source>
</evidence>
<reference evidence="3 4" key="1">
    <citation type="submission" date="2016-10" db="EMBL/GenBank/DDBJ databases">
        <authorList>
            <person name="Varghese N."/>
            <person name="Submissions S."/>
        </authorList>
    </citation>
    <scope>NUCLEOTIDE SEQUENCE [LARGE SCALE GENOMIC DNA]</scope>
    <source>
        <strain evidence="3 4">DSM 18839</strain>
    </source>
</reference>
<dbReference type="RefSeq" id="WP_028795635.1">
    <property type="nucleotide sequence ID" value="NZ_FNBW01000003.1"/>
</dbReference>
<dbReference type="Gene3D" id="6.10.30.10">
    <property type="match status" value="1"/>
</dbReference>
<dbReference type="Proteomes" id="UP000198615">
    <property type="component" value="Unassembled WGS sequence"/>
</dbReference>
<dbReference type="SUPFAM" id="SSF50249">
    <property type="entry name" value="Nucleic acid-binding proteins"/>
    <property type="match status" value="1"/>
</dbReference>
<name>A0A8G2BFU2_9PROT</name>
<feature type="domain" description="ChsH2 C-terminal OB-fold" evidence="1">
    <location>
        <begin position="53"/>
        <end position="112"/>
    </location>
</feature>
<organism evidence="3 4">
    <name type="scientific">Thalassobaculum litoreum DSM 18839</name>
    <dbReference type="NCBI Taxonomy" id="1123362"/>
    <lineage>
        <taxon>Bacteria</taxon>
        <taxon>Pseudomonadati</taxon>
        <taxon>Pseudomonadota</taxon>
        <taxon>Alphaproteobacteria</taxon>
        <taxon>Rhodospirillales</taxon>
        <taxon>Thalassobaculaceae</taxon>
        <taxon>Thalassobaculum</taxon>
    </lineage>
</organism>
<proteinExistence type="predicted"/>
<evidence type="ECO:0000259" key="2">
    <source>
        <dbReference type="Pfam" id="PF12172"/>
    </source>
</evidence>